<keyword evidence="5 11" id="KW-0858">Xylan degradation</keyword>
<proteinExistence type="inferred from homology"/>
<dbReference type="InterPro" id="IPR001137">
    <property type="entry name" value="Glyco_hydro_11"/>
</dbReference>
<evidence type="ECO:0000256" key="9">
    <source>
        <dbReference type="ARBA" id="ARBA00023295"/>
    </source>
</evidence>
<dbReference type="SUPFAM" id="SSF57180">
    <property type="entry name" value="Cellulose-binding domain"/>
    <property type="match status" value="1"/>
</dbReference>
<dbReference type="PRINTS" id="PR00911">
    <property type="entry name" value="GLHYDRLASE11"/>
</dbReference>
<evidence type="ECO:0000256" key="4">
    <source>
        <dbReference type="ARBA" id="ARBA00012590"/>
    </source>
</evidence>
<evidence type="ECO:0000256" key="1">
    <source>
        <dbReference type="ARBA" id="ARBA00000681"/>
    </source>
</evidence>
<dbReference type="InterPro" id="IPR035971">
    <property type="entry name" value="CBD_sf"/>
</dbReference>
<sequence length="294" mass="30307">MVSFTSLLITVTAGAGAFAAPPSNATEGLGLLRARAGTPSATGTSNGFYYSWWTDGAADATYTNGAAGQYSIQWSGNAGNLVGGKGWNPGNNNRVISYTGTYTPNGNSYLAIYGWTRSPLIEYYVVESYGSYNPSSAASAKGTVTCNGASYTILQTTRVNQPSIDGTQTFEQYWSVRNPKKNPGGTISGTVDVSCHFQAWAAVGMNLGTQHNYQIVATEGYQSSGSSTISVSEGGSSGGGSPTSSTPPAQSSTPSTGGTAAHWGQCGGQGWSGPTVCEAGYTCTTLNAYYSQCL</sequence>
<evidence type="ECO:0000256" key="6">
    <source>
        <dbReference type="ARBA" id="ARBA00022729"/>
    </source>
</evidence>
<dbReference type="OrthoDB" id="2115822at2759"/>
<evidence type="ECO:0000256" key="8">
    <source>
        <dbReference type="ARBA" id="ARBA00023277"/>
    </source>
</evidence>
<feature type="domain" description="GH11" evidence="16">
    <location>
        <begin position="36"/>
        <end position="232"/>
    </location>
</feature>
<dbReference type="InterPro" id="IPR018208">
    <property type="entry name" value="GH11_AS_1"/>
</dbReference>
<accession>A0A9P5ZR33</accession>
<comment type="catalytic activity">
    <reaction evidence="1 11 12">
        <text>Endohydrolysis of (1-&gt;4)-beta-D-xylosidic linkages in xylans.</text>
        <dbReference type="EC" id="3.2.1.8"/>
    </reaction>
</comment>
<evidence type="ECO:0000256" key="14">
    <source>
        <dbReference type="SAM" id="SignalP"/>
    </source>
</evidence>
<comment type="caution">
    <text evidence="17">The sequence shown here is derived from an EMBL/GenBank/DDBJ whole genome shotgun (WGS) entry which is preliminary data.</text>
</comment>
<dbReference type="GO" id="GO:0030248">
    <property type="term" value="F:cellulose binding"/>
    <property type="evidence" value="ECO:0007669"/>
    <property type="project" value="InterPro"/>
</dbReference>
<keyword evidence="8 11" id="KW-0119">Carbohydrate metabolism</keyword>
<evidence type="ECO:0000256" key="3">
    <source>
        <dbReference type="ARBA" id="ARBA00007792"/>
    </source>
</evidence>
<dbReference type="AlphaFoldDB" id="A0A9P5ZR33"/>
<dbReference type="GO" id="GO:0005576">
    <property type="term" value="C:extracellular region"/>
    <property type="evidence" value="ECO:0007669"/>
    <property type="project" value="InterPro"/>
</dbReference>
<dbReference type="PROSITE" id="PS00776">
    <property type="entry name" value="GH11_1"/>
    <property type="match status" value="1"/>
</dbReference>
<dbReference type="PANTHER" id="PTHR46828:SF3">
    <property type="entry name" value="ENDO-1,4-BETA-XYLANASE"/>
    <property type="match status" value="1"/>
</dbReference>
<feature type="active site" description="Proton donor" evidence="11">
    <location>
        <position position="219"/>
    </location>
</feature>
<dbReference type="InterPro" id="IPR000254">
    <property type="entry name" value="CBD"/>
</dbReference>
<evidence type="ECO:0000256" key="12">
    <source>
        <dbReference type="RuleBase" id="RU362015"/>
    </source>
</evidence>
<evidence type="ECO:0000256" key="11">
    <source>
        <dbReference type="PROSITE-ProRule" id="PRU01097"/>
    </source>
</evidence>
<evidence type="ECO:0000259" key="15">
    <source>
        <dbReference type="PROSITE" id="PS51164"/>
    </source>
</evidence>
<reference evidence="17" key="1">
    <citation type="submission" date="2020-11" db="EMBL/GenBank/DDBJ databases">
        <authorList>
            <consortium name="DOE Joint Genome Institute"/>
            <person name="Ahrendt S."/>
            <person name="Riley R."/>
            <person name="Andreopoulos W."/>
            <person name="Labutti K."/>
            <person name="Pangilinan J."/>
            <person name="Ruiz-Duenas F.J."/>
            <person name="Barrasa J.M."/>
            <person name="Sanchez-Garcia M."/>
            <person name="Camarero S."/>
            <person name="Miyauchi S."/>
            <person name="Serrano A."/>
            <person name="Linde D."/>
            <person name="Babiker R."/>
            <person name="Drula E."/>
            <person name="Ayuso-Fernandez I."/>
            <person name="Pacheco R."/>
            <person name="Padilla G."/>
            <person name="Ferreira P."/>
            <person name="Barriuso J."/>
            <person name="Kellner H."/>
            <person name="Castanera R."/>
            <person name="Alfaro M."/>
            <person name="Ramirez L."/>
            <person name="Pisabarro A.G."/>
            <person name="Kuo A."/>
            <person name="Tritt A."/>
            <person name="Lipzen A."/>
            <person name="He G."/>
            <person name="Yan M."/>
            <person name="Ng V."/>
            <person name="Cullen D."/>
            <person name="Martin F."/>
            <person name="Rosso M.-N."/>
            <person name="Henrissat B."/>
            <person name="Hibbett D."/>
            <person name="Martinez A.T."/>
            <person name="Grigoriev I.V."/>
        </authorList>
    </citation>
    <scope>NUCLEOTIDE SEQUENCE</scope>
    <source>
        <strain evidence="17">ATCC 90797</strain>
    </source>
</reference>
<keyword evidence="10 11" id="KW-0624">Polysaccharide degradation</keyword>
<dbReference type="Pfam" id="PF00734">
    <property type="entry name" value="CBM_1"/>
    <property type="match status" value="1"/>
</dbReference>
<keyword evidence="18" id="KW-1185">Reference proteome</keyword>
<gene>
    <name evidence="17" type="ORF">BDN71DRAFT_1483890</name>
</gene>
<dbReference type="EC" id="3.2.1.8" evidence="4 11"/>
<dbReference type="Pfam" id="PF00457">
    <property type="entry name" value="Glyco_hydro_11"/>
    <property type="match status" value="1"/>
</dbReference>
<evidence type="ECO:0000313" key="18">
    <source>
        <dbReference type="Proteomes" id="UP000807025"/>
    </source>
</evidence>
<dbReference type="InterPro" id="IPR033119">
    <property type="entry name" value="GH11_AS_2"/>
</dbReference>
<evidence type="ECO:0000256" key="10">
    <source>
        <dbReference type="ARBA" id="ARBA00023326"/>
    </source>
</evidence>
<feature type="active site" description="Nucleophile" evidence="11">
    <location>
        <position position="122"/>
    </location>
</feature>
<dbReference type="PROSITE" id="PS51164">
    <property type="entry name" value="CBM1_2"/>
    <property type="match status" value="1"/>
</dbReference>
<comment type="similarity">
    <text evidence="3 11 12">Belongs to the glycosyl hydrolase 11 (cellulase G) family.</text>
</comment>
<keyword evidence="6 14" id="KW-0732">Signal</keyword>
<dbReference type="FunFam" id="2.60.120.180:FF:000001">
    <property type="entry name" value="Endo-1,4-beta-xylanase"/>
    <property type="match status" value="1"/>
</dbReference>
<dbReference type="SMART" id="SM00236">
    <property type="entry name" value="fCBD"/>
    <property type="match status" value="1"/>
</dbReference>
<feature type="compositionally biased region" description="Low complexity" evidence="13">
    <location>
        <begin position="242"/>
        <end position="259"/>
    </location>
</feature>
<feature type="signal peptide" evidence="14">
    <location>
        <begin position="1"/>
        <end position="19"/>
    </location>
</feature>
<keyword evidence="9 11" id="KW-0326">Glycosidase</keyword>
<feature type="domain" description="CBM1" evidence="15">
    <location>
        <begin position="258"/>
        <end position="294"/>
    </location>
</feature>
<feature type="chain" id="PRO_5040273636" description="Endo-1,4-beta-xylanase" evidence="14">
    <location>
        <begin position="20"/>
        <end position="294"/>
    </location>
</feature>
<dbReference type="PROSITE" id="PS00562">
    <property type="entry name" value="CBM1_1"/>
    <property type="match status" value="1"/>
</dbReference>
<dbReference type="PROSITE" id="PS51761">
    <property type="entry name" value="GH11_3"/>
    <property type="match status" value="1"/>
</dbReference>
<comment type="pathway">
    <text evidence="2 11 12">Glycan degradation; xylan degradation.</text>
</comment>
<dbReference type="InterPro" id="IPR013320">
    <property type="entry name" value="ConA-like_dom_sf"/>
</dbReference>
<feature type="region of interest" description="Disordered" evidence="13">
    <location>
        <begin position="226"/>
        <end position="261"/>
    </location>
</feature>
<dbReference type="PANTHER" id="PTHR46828">
    <property type="entry name" value="ENDO-1,4-BETA-XYLANASE A-RELATED"/>
    <property type="match status" value="1"/>
</dbReference>
<organism evidence="17 18">
    <name type="scientific">Pleurotus eryngii</name>
    <name type="common">Boletus of the steppes</name>
    <dbReference type="NCBI Taxonomy" id="5323"/>
    <lineage>
        <taxon>Eukaryota</taxon>
        <taxon>Fungi</taxon>
        <taxon>Dikarya</taxon>
        <taxon>Basidiomycota</taxon>
        <taxon>Agaricomycotina</taxon>
        <taxon>Agaricomycetes</taxon>
        <taxon>Agaricomycetidae</taxon>
        <taxon>Agaricales</taxon>
        <taxon>Pleurotineae</taxon>
        <taxon>Pleurotaceae</taxon>
        <taxon>Pleurotus</taxon>
    </lineage>
</organism>
<dbReference type="SUPFAM" id="SSF49899">
    <property type="entry name" value="Concanavalin A-like lectins/glucanases"/>
    <property type="match status" value="1"/>
</dbReference>
<name>A0A9P5ZR33_PLEER</name>
<dbReference type="PROSITE" id="PS00777">
    <property type="entry name" value="GH11_2"/>
    <property type="match status" value="1"/>
</dbReference>
<dbReference type="InterPro" id="IPR033123">
    <property type="entry name" value="GH11_dom"/>
</dbReference>
<dbReference type="Proteomes" id="UP000807025">
    <property type="component" value="Unassembled WGS sequence"/>
</dbReference>
<dbReference type="Gene3D" id="2.60.120.180">
    <property type="match status" value="1"/>
</dbReference>
<evidence type="ECO:0000256" key="2">
    <source>
        <dbReference type="ARBA" id="ARBA00004851"/>
    </source>
</evidence>
<evidence type="ECO:0000313" key="17">
    <source>
        <dbReference type="EMBL" id="KAF9492116.1"/>
    </source>
</evidence>
<keyword evidence="7 11" id="KW-0378">Hydrolase</keyword>
<evidence type="ECO:0000256" key="7">
    <source>
        <dbReference type="ARBA" id="ARBA00022801"/>
    </source>
</evidence>
<dbReference type="GO" id="GO:0045493">
    <property type="term" value="P:xylan catabolic process"/>
    <property type="evidence" value="ECO:0007669"/>
    <property type="project" value="UniProtKB-UniRule"/>
</dbReference>
<dbReference type="InterPro" id="IPR013319">
    <property type="entry name" value="GH11/12"/>
</dbReference>
<dbReference type="GO" id="GO:0031176">
    <property type="term" value="F:endo-1,4-beta-xylanase activity"/>
    <property type="evidence" value="ECO:0007669"/>
    <property type="project" value="UniProtKB-UniRule"/>
</dbReference>
<dbReference type="EMBL" id="MU154606">
    <property type="protein sequence ID" value="KAF9492116.1"/>
    <property type="molecule type" value="Genomic_DNA"/>
</dbReference>
<evidence type="ECO:0000256" key="5">
    <source>
        <dbReference type="ARBA" id="ARBA00022651"/>
    </source>
</evidence>
<evidence type="ECO:0000259" key="16">
    <source>
        <dbReference type="PROSITE" id="PS51761"/>
    </source>
</evidence>
<protein>
    <recommendedName>
        <fullName evidence="4 11">Endo-1,4-beta-xylanase</fullName>
        <ecNumber evidence="4 11">3.2.1.8</ecNumber>
    </recommendedName>
</protein>
<evidence type="ECO:0000256" key="13">
    <source>
        <dbReference type="SAM" id="MobiDB-lite"/>
    </source>
</evidence>